<accession>A0A8A2VFH2</accession>
<gene>
    <name evidence="1" type="ORF">J0X25_00220</name>
</gene>
<dbReference type="KEGG" id="hakz:J0X25_00220"/>
<dbReference type="PROSITE" id="PS51318">
    <property type="entry name" value="TAT"/>
    <property type="match status" value="1"/>
</dbReference>
<dbReference type="GeneID" id="63185683"/>
<evidence type="ECO:0000313" key="2">
    <source>
        <dbReference type="Proteomes" id="UP000663203"/>
    </source>
</evidence>
<evidence type="ECO:0000313" key="1">
    <source>
        <dbReference type="EMBL" id="QSW99417.1"/>
    </source>
</evidence>
<sequence length="412" mass="44764">MVDRRSVLKLGGGAAALGVTGGVIALVARNGDDGVGDGEAFESIDIDYGEYDSPEAIYRVWTGYPRRFSFVDDGAYTGETALRCAIPANASDGSNAMFWFPDNGYDQPREVTQRAMVRLSDDWTMADGDVCRFWSAGLNTAAGPHGSGGRGRPSGDDGWSSMFAVTERETDSDALYNLSAYTYHMDQDDASGEFEVIDAPVPAGKWFRFATSARMNTVSDGDAEPDGEVRCWLNGDLVYERTDFRWTTTETQAIEYAGPLVRYGGGETAPTDLAVFYDDHRLRGNGAADGSARDPDPFVADPSEMDAYESRITVATDEETTYRLYVDGYAVHTQWSNVDGHEAFPNETVDVSLAGNTETGYVTVEATAEPDTADGYLFDGELLALETDAELAELWVSGQRVDPDEYPSAPDE</sequence>
<dbReference type="InterPro" id="IPR006311">
    <property type="entry name" value="TAT_signal"/>
</dbReference>
<keyword evidence="2" id="KW-1185">Reference proteome</keyword>
<dbReference type="Gene3D" id="2.60.120.200">
    <property type="match status" value="1"/>
</dbReference>
<reference evidence="1 2" key="1">
    <citation type="submission" date="2021-03" db="EMBL/GenBank/DDBJ databases">
        <title>Haloterrigena longa sp. nov. and Haloterrigena limicola sp. nov., extremely halophilic archaea isolated from a salt lake.</title>
        <authorList>
            <person name="Henglin C."/>
        </authorList>
    </citation>
    <scope>NUCLEOTIDE SEQUENCE [LARGE SCALE GENOMIC DNA]</scope>
    <source>
        <strain evidence="1 2">KZCA68</strain>
    </source>
</reference>
<dbReference type="Proteomes" id="UP000663203">
    <property type="component" value="Chromosome"/>
</dbReference>
<dbReference type="Pfam" id="PF14099">
    <property type="entry name" value="Polysacc_lyase"/>
    <property type="match status" value="1"/>
</dbReference>
<dbReference type="InterPro" id="IPR025975">
    <property type="entry name" value="Polysacc_lyase"/>
</dbReference>
<dbReference type="EMBL" id="CP071462">
    <property type="protein sequence ID" value="QSW99417.1"/>
    <property type="molecule type" value="Genomic_DNA"/>
</dbReference>
<dbReference type="RefSeq" id="WP_207289024.1">
    <property type="nucleotide sequence ID" value="NZ_CP071462.1"/>
</dbReference>
<proteinExistence type="predicted"/>
<name>A0A8A2VFH2_9EURY</name>
<dbReference type="AlphaFoldDB" id="A0A8A2VFH2"/>
<protein>
    <submittedName>
        <fullName evidence="1">Uncharacterized protein</fullName>
    </submittedName>
</protein>
<organism evidence="1 2">
    <name type="scientific">Haloterrigena alkaliphila</name>
    <dbReference type="NCBI Taxonomy" id="2816475"/>
    <lineage>
        <taxon>Archaea</taxon>
        <taxon>Methanobacteriati</taxon>
        <taxon>Methanobacteriota</taxon>
        <taxon>Stenosarchaea group</taxon>
        <taxon>Halobacteria</taxon>
        <taxon>Halobacteriales</taxon>
        <taxon>Natrialbaceae</taxon>
        <taxon>Haloterrigena</taxon>
    </lineage>
</organism>